<dbReference type="RefSeq" id="WP_033477586.1">
    <property type="nucleotide sequence ID" value="NZ_CP024970.1"/>
</dbReference>
<keyword evidence="2" id="KW-1185">Reference proteome</keyword>
<proteinExistence type="predicted"/>
<organism evidence="1 2">
    <name type="scientific">Erwinia amylovora</name>
    <name type="common">Fire blight bacteria</name>
    <dbReference type="NCBI Taxonomy" id="552"/>
    <lineage>
        <taxon>Bacteria</taxon>
        <taxon>Pseudomonadati</taxon>
        <taxon>Pseudomonadota</taxon>
        <taxon>Gammaproteobacteria</taxon>
        <taxon>Enterobacterales</taxon>
        <taxon>Erwiniaceae</taxon>
        <taxon>Erwinia</taxon>
    </lineage>
</organism>
<dbReference type="EMBL" id="CP066796">
    <property type="protein sequence ID" value="QSI93221.1"/>
    <property type="molecule type" value="Genomic_DNA"/>
</dbReference>
<evidence type="ECO:0000313" key="1">
    <source>
        <dbReference type="EMBL" id="QSI93221.1"/>
    </source>
</evidence>
<reference evidence="1 2" key="1">
    <citation type="submission" date="2020-12" db="EMBL/GenBank/DDBJ databases">
        <title>Genome sequence of Erwinia amylovora ATCC15580, a type strain.</title>
        <authorList>
            <person name="Kang I.-J."/>
            <person name="Roh E."/>
        </authorList>
    </citation>
    <scope>NUCLEOTIDE SEQUENCE [LARGE SCALE GENOMIC DNA]</scope>
    <source>
        <strain evidence="1 2">ATCC 15580</strain>
    </source>
</reference>
<dbReference type="Proteomes" id="UP000662840">
    <property type="component" value="Chromosome"/>
</dbReference>
<accession>A0ABX7MLM6</accession>
<name>A0ABX7MLM6_ERWAM</name>
<gene>
    <name evidence="1" type="ORF">JGC47_08090</name>
</gene>
<evidence type="ECO:0000313" key="2">
    <source>
        <dbReference type="Proteomes" id="UP000662840"/>
    </source>
</evidence>
<dbReference type="GeneID" id="97605936"/>
<sequence>MMVRRVTAGSVPVIWPHLSGDGNLWLIRAARMPSTAMPGLPSTPFIKPGGQDNAEVITQRIRLFGGVAQAGGVHVRQALTRQRLCVTGA</sequence>
<protein>
    <submittedName>
        <fullName evidence="1">Uncharacterized protein</fullName>
    </submittedName>
</protein>